<protein>
    <submittedName>
        <fullName evidence="1">Uncharacterized protein</fullName>
    </submittedName>
</protein>
<proteinExistence type="predicted"/>
<sequence>METEREREEEKEYNSLPTLKRGVEKWGENHDVTGSQWEMWAGGLFKAHQLSSSIYIGSSSSPVGTLWPDITISIPCPVLDVWPLTPLTPWGLSRAPYASVMGHVYHITVLGPMVEPCPLKLFSH</sequence>
<organism evidence="1 2">
    <name type="scientific">Pleuronectes platessa</name>
    <name type="common">European plaice</name>
    <dbReference type="NCBI Taxonomy" id="8262"/>
    <lineage>
        <taxon>Eukaryota</taxon>
        <taxon>Metazoa</taxon>
        <taxon>Chordata</taxon>
        <taxon>Craniata</taxon>
        <taxon>Vertebrata</taxon>
        <taxon>Euteleostomi</taxon>
        <taxon>Actinopterygii</taxon>
        <taxon>Neopterygii</taxon>
        <taxon>Teleostei</taxon>
        <taxon>Neoteleostei</taxon>
        <taxon>Acanthomorphata</taxon>
        <taxon>Carangaria</taxon>
        <taxon>Pleuronectiformes</taxon>
        <taxon>Pleuronectoidei</taxon>
        <taxon>Pleuronectidae</taxon>
        <taxon>Pleuronectes</taxon>
    </lineage>
</organism>
<evidence type="ECO:0000313" key="2">
    <source>
        <dbReference type="Proteomes" id="UP001153269"/>
    </source>
</evidence>
<name>A0A9N7ZFW4_PLEPL</name>
<reference evidence="1" key="1">
    <citation type="submission" date="2020-03" db="EMBL/GenBank/DDBJ databases">
        <authorList>
            <person name="Weist P."/>
        </authorList>
    </citation>
    <scope>NUCLEOTIDE SEQUENCE</scope>
</reference>
<comment type="caution">
    <text evidence="1">The sequence shown here is derived from an EMBL/GenBank/DDBJ whole genome shotgun (WGS) entry which is preliminary data.</text>
</comment>
<gene>
    <name evidence="1" type="ORF">PLEPLA_LOCUS48581</name>
</gene>
<dbReference type="EMBL" id="CADEAL010004491">
    <property type="protein sequence ID" value="CAB1460709.1"/>
    <property type="molecule type" value="Genomic_DNA"/>
</dbReference>
<dbReference type="Proteomes" id="UP001153269">
    <property type="component" value="Unassembled WGS sequence"/>
</dbReference>
<keyword evidence="2" id="KW-1185">Reference proteome</keyword>
<evidence type="ECO:0000313" key="1">
    <source>
        <dbReference type="EMBL" id="CAB1460709.1"/>
    </source>
</evidence>
<dbReference type="AlphaFoldDB" id="A0A9N7ZFW4"/>
<accession>A0A9N7ZFW4</accession>